<keyword evidence="4 10" id="KW-0812">Transmembrane</keyword>
<sequence>MRILVRLLRAAILIRLITLALPSPVGAQGAPTEQARRDSTLRAEQARRDSAQRIGAVQVTATFTPTRVLDAPQPVAVIGGAELRRAQGAAVGDALEQLPGIRSPSMTTGIGKPVIRGLTHNRIVTLDNGQRSETQQWGHDHSPNVETSNAEQIEVIKGPASVLYGSDALGGVINIVAPALPEARAESPFLRGRATMAYNTNVMGPDGTLRLDAARGGFGARLAATGRLTGDMRVPRGVLRNTENETGHVELATGYTGSTRKLMLRISERRERIEIFDDPITAPGYTGFQRLTTSRGTLEGETALGARDRLQLQLGVEQNFRREFADANASDIALGLLVNNASGFLHLHHRPIGPFSGGTVGVFALDSRFENRGTETLIPDSRSQNIAVYALEHAERGRWRGTVGARWDLRSLSIADDAVLGLSAESQRHQAVTGSVGMSYRLVEWASVVASAGRGFRAPAAPDLYANGFHEGTRAFERGNPDLRIETSLNTDIGLRVEHARVTGELSVFRNAIDDFIYLRPFGTGGAAFDSLEVVQGNALLRGAEARVAVRTLPWLTLQAAGDVVRGQNTSVDVPLTFVPPPRVQLGARAERARLGGYVMRPWLSVQGERNWRQTRLDPRDVAPAGYTLWQLGAGGTLLAGARVLVVDLAVRNVFDTRYRSFMSRYKEFADGPGRAVVLRVTTEF</sequence>
<evidence type="ECO:0000256" key="10">
    <source>
        <dbReference type="PROSITE-ProRule" id="PRU01360"/>
    </source>
</evidence>
<organism evidence="15">
    <name type="scientific">Pseudogemmatithrix spongiicola</name>
    <dbReference type="NCBI Taxonomy" id="3062599"/>
    <lineage>
        <taxon>Bacteria</taxon>
        <taxon>Pseudomonadati</taxon>
        <taxon>Gemmatimonadota</taxon>
        <taxon>Gemmatimonadia</taxon>
        <taxon>Gemmatimonadales</taxon>
        <taxon>Gemmatimonadaceae</taxon>
        <taxon>Pseudogemmatithrix</taxon>
    </lineage>
</organism>
<keyword evidence="6 11" id="KW-0798">TonB box</keyword>
<gene>
    <name evidence="15" type="ORF">Strain138_002536</name>
    <name evidence="16" type="ORF">Strain318_002536</name>
</gene>
<evidence type="ECO:0000256" key="8">
    <source>
        <dbReference type="ARBA" id="ARBA00023170"/>
    </source>
</evidence>
<accession>A0AA49K1T0</accession>
<name>A0AA49JWK2_9BACT</name>
<evidence type="ECO:0000256" key="3">
    <source>
        <dbReference type="ARBA" id="ARBA00022452"/>
    </source>
</evidence>
<evidence type="ECO:0000256" key="9">
    <source>
        <dbReference type="ARBA" id="ARBA00023237"/>
    </source>
</evidence>
<dbReference type="GO" id="GO:0044718">
    <property type="term" value="P:siderophore transmembrane transport"/>
    <property type="evidence" value="ECO:0007669"/>
    <property type="project" value="TreeGrafter"/>
</dbReference>
<evidence type="ECO:0000256" key="11">
    <source>
        <dbReference type="RuleBase" id="RU003357"/>
    </source>
</evidence>
<dbReference type="Pfam" id="PF07715">
    <property type="entry name" value="Plug"/>
    <property type="match status" value="1"/>
</dbReference>
<dbReference type="InterPro" id="IPR012910">
    <property type="entry name" value="Plug_dom"/>
</dbReference>
<evidence type="ECO:0000259" key="14">
    <source>
        <dbReference type="Pfam" id="PF07715"/>
    </source>
</evidence>
<feature type="domain" description="TonB-dependent receptor-like beta-barrel" evidence="13">
    <location>
        <begin position="321"/>
        <end position="653"/>
    </location>
</feature>
<evidence type="ECO:0000256" key="6">
    <source>
        <dbReference type="ARBA" id="ARBA00023077"/>
    </source>
</evidence>
<evidence type="ECO:0000256" key="12">
    <source>
        <dbReference type="SAM" id="SignalP"/>
    </source>
</evidence>
<keyword evidence="3 10" id="KW-1134">Transmembrane beta strand</keyword>
<evidence type="ECO:0000259" key="13">
    <source>
        <dbReference type="Pfam" id="PF00593"/>
    </source>
</evidence>
<feature type="domain" description="TonB-dependent receptor plug" evidence="14">
    <location>
        <begin position="68"/>
        <end position="172"/>
    </location>
</feature>
<dbReference type="PANTHER" id="PTHR30069">
    <property type="entry name" value="TONB-DEPENDENT OUTER MEMBRANE RECEPTOR"/>
    <property type="match status" value="1"/>
</dbReference>
<comment type="subcellular location">
    <subcellularLocation>
        <location evidence="1 10">Cell outer membrane</location>
        <topology evidence="1 10">Multi-pass membrane protein</topology>
    </subcellularLocation>
</comment>
<feature type="signal peptide" evidence="12">
    <location>
        <begin position="1"/>
        <end position="27"/>
    </location>
</feature>
<dbReference type="Pfam" id="PF00593">
    <property type="entry name" value="TonB_dep_Rec_b-barrel"/>
    <property type="match status" value="1"/>
</dbReference>
<evidence type="ECO:0000256" key="7">
    <source>
        <dbReference type="ARBA" id="ARBA00023136"/>
    </source>
</evidence>
<dbReference type="CDD" id="cd01347">
    <property type="entry name" value="ligand_gated_channel"/>
    <property type="match status" value="1"/>
</dbReference>
<keyword evidence="9 10" id="KW-0998">Cell outer membrane</keyword>
<reference evidence="15" key="1">
    <citation type="submission" date="2023-07" db="EMBL/GenBank/DDBJ databases">
        <authorList>
            <person name="Haufschild T."/>
            <person name="Kallscheuer N."/>
            <person name="Hammer J."/>
            <person name="Kohn T."/>
            <person name="Kabuu M."/>
            <person name="Jogler M."/>
            <person name="Wohfarth N."/>
            <person name="Heuer A."/>
            <person name="Rohde M."/>
            <person name="van Teeseling M.C.F."/>
            <person name="Jogler C."/>
        </authorList>
    </citation>
    <scope>NUCLEOTIDE SEQUENCE</scope>
    <source>
        <strain evidence="15">Strain 138</strain>
        <strain evidence="16">Strain 318</strain>
    </source>
</reference>
<evidence type="ECO:0000256" key="5">
    <source>
        <dbReference type="ARBA" id="ARBA00022729"/>
    </source>
</evidence>
<dbReference type="SUPFAM" id="SSF56935">
    <property type="entry name" value="Porins"/>
    <property type="match status" value="1"/>
</dbReference>
<dbReference type="InterPro" id="IPR000531">
    <property type="entry name" value="Beta-barrel_TonB"/>
</dbReference>
<keyword evidence="7 10" id="KW-0472">Membrane</keyword>
<accession>A0AA49JWK2</accession>
<evidence type="ECO:0000256" key="4">
    <source>
        <dbReference type="ARBA" id="ARBA00022692"/>
    </source>
</evidence>
<dbReference type="InterPro" id="IPR037066">
    <property type="entry name" value="Plug_dom_sf"/>
</dbReference>
<evidence type="ECO:0000256" key="1">
    <source>
        <dbReference type="ARBA" id="ARBA00004571"/>
    </source>
</evidence>
<comment type="similarity">
    <text evidence="10 11">Belongs to the TonB-dependent receptor family.</text>
</comment>
<evidence type="ECO:0000313" key="16">
    <source>
        <dbReference type="EMBL" id="WKW16126.1"/>
    </source>
</evidence>
<protein>
    <submittedName>
        <fullName evidence="15">TonB-dependent receptor</fullName>
    </submittedName>
</protein>
<dbReference type="Proteomes" id="UP001229955">
    <property type="component" value="Chromosome"/>
</dbReference>
<keyword evidence="8 15" id="KW-0675">Receptor</keyword>
<keyword evidence="5 12" id="KW-0732">Signal</keyword>
<proteinExistence type="inferred from homology"/>
<dbReference type="AlphaFoldDB" id="A0AA49JWK2"/>
<dbReference type="KEGG" id="pspc:Strain318_002536"/>
<dbReference type="Gene3D" id="2.40.170.20">
    <property type="entry name" value="TonB-dependent receptor, beta-barrel domain"/>
    <property type="match status" value="1"/>
</dbReference>
<dbReference type="InterPro" id="IPR036942">
    <property type="entry name" value="Beta-barrel_TonB_sf"/>
</dbReference>
<dbReference type="PANTHER" id="PTHR30069:SF29">
    <property type="entry name" value="HEMOGLOBIN AND HEMOGLOBIN-HAPTOGLOBIN-BINDING PROTEIN 1-RELATED"/>
    <property type="match status" value="1"/>
</dbReference>
<evidence type="ECO:0000313" key="17">
    <source>
        <dbReference type="Proteomes" id="UP001229955"/>
    </source>
</evidence>
<keyword evidence="2 10" id="KW-0813">Transport</keyword>
<dbReference type="GO" id="GO:0009279">
    <property type="term" value="C:cell outer membrane"/>
    <property type="evidence" value="ECO:0007669"/>
    <property type="project" value="UniProtKB-SubCell"/>
</dbReference>
<evidence type="ECO:0000256" key="2">
    <source>
        <dbReference type="ARBA" id="ARBA00022448"/>
    </source>
</evidence>
<dbReference type="GO" id="GO:0015344">
    <property type="term" value="F:siderophore uptake transmembrane transporter activity"/>
    <property type="evidence" value="ECO:0007669"/>
    <property type="project" value="TreeGrafter"/>
</dbReference>
<keyword evidence="17" id="KW-1185">Reference proteome</keyword>
<feature type="chain" id="PRO_5041367685" evidence="12">
    <location>
        <begin position="28"/>
        <end position="685"/>
    </location>
</feature>
<dbReference type="Gene3D" id="2.170.130.10">
    <property type="entry name" value="TonB-dependent receptor, plug domain"/>
    <property type="match status" value="1"/>
</dbReference>
<dbReference type="PROSITE" id="PS52016">
    <property type="entry name" value="TONB_DEPENDENT_REC_3"/>
    <property type="match status" value="1"/>
</dbReference>
<dbReference type="EMBL" id="CP130612">
    <property type="protein sequence ID" value="WKW13219.1"/>
    <property type="molecule type" value="Genomic_DNA"/>
</dbReference>
<dbReference type="InterPro" id="IPR039426">
    <property type="entry name" value="TonB-dep_rcpt-like"/>
</dbReference>
<evidence type="ECO:0000313" key="15">
    <source>
        <dbReference type="EMBL" id="WKW13219.1"/>
    </source>
</evidence>
<dbReference type="RefSeq" id="WP_367886079.1">
    <property type="nucleotide sequence ID" value="NZ_CP130612.1"/>
</dbReference>
<dbReference type="EMBL" id="CP130613">
    <property type="protein sequence ID" value="WKW16126.1"/>
    <property type="molecule type" value="Genomic_DNA"/>
</dbReference>